<dbReference type="EMBL" id="CP144106">
    <property type="protein sequence ID" value="WWC91876.1"/>
    <property type="molecule type" value="Genomic_DNA"/>
</dbReference>
<evidence type="ECO:0000313" key="18">
    <source>
        <dbReference type="Proteomes" id="UP001355207"/>
    </source>
</evidence>
<dbReference type="SUPFAM" id="SSF63380">
    <property type="entry name" value="Riboflavin synthase domain-like"/>
    <property type="match status" value="1"/>
</dbReference>
<keyword evidence="6 15" id="KW-0812">Transmembrane</keyword>
<evidence type="ECO:0000256" key="4">
    <source>
        <dbReference type="ARBA" id="ARBA00022448"/>
    </source>
</evidence>
<feature type="compositionally biased region" description="Low complexity" evidence="14">
    <location>
        <begin position="852"/>
        <end position="865"/>
    </location>
</feature>
<keyword evidence="5" id="KW-1003">Cell membrane</keyword>
<feature type="transmembrane region" description="Helical" evidence="15">
    <location>
        <begin position="193"/>
        <end position="213"/>
    </location>
</feature>
<evidence type="ECO:0000256" key="6">
    <source>
        <dbReference type="ARBA" id="ARBA00022692"/>
    </source>
</evidence>
<proteinExistence type="inferred from homology"/>
<keyword evidence="12" id="KW-0325">Glycoprotein</keyword>
<dbReference type="Pfam" id="PF01794">
    <property type="entry name" value="Ferric_reduct"/>
    <property type="match status" value="1"/>
</dbReference>
<evidence type="ECO:0000256" key="2">
    <source>
        <dbReference type="ARBA" id="ARBA00006278"/>
    </source>
</evidence>
<keyword evidence="7" id="KW-0249">Electron transport</keyword>
<comment type="catalytic activity">
    <reaction evidence="13">
        <text>2 a Fe(II)-siderophore + NADP(+) + H(+) = 2 a Fe(III)-siderophore + NADPH</text>
        <dbReference type="Rhea" id="RHEA:28795"/>
        <dbReference type="Rhea" id="RHEA-COMP:11342"/>
        <dbReference type="Rhea" id="RHEA-COMP:11344"/>
        <dbReference type="ChEBI" id="CHEBI:15378"/>
        <dbReference type="ChEBI" id="CHEBI:29033"/>
        <dbReference type="ChEBI" id="CHEBI:29034"/>
        <dbReference type="ChEBI" id="CHEBI:57783"/>
        <dbReference type="ChEBI" id="CHEBI:58349"/>
        <dbReference type="EC" id="1.16.1.9"/>
    </reaction>
</comment>
<name>A0AAX4K287_9TREE</name>
<protein>
    <recommendedName>
        <fullName evidence="3">ferric-chelate reductase (NADPH)</fullName>
        <ecNumber evidence="3">1.16.1.9</ecNumber>
    </recommendedName>
</protein>
<feature type="region of interest" description="Disordered" evidence="14">
    <location>
        <begin position="967"/>
        <end position="989"/>
    </location>
</feature>
<dbReference type="PROSITE" id="PS51384">
    <property type="entry name" value="FAD_FR"/>
    <property type="match status" value="1"/>
</dbReference>
<sequence length="1197" mass="132948">MTVTGPTTAQQAPSNAYTPPFKYVTSYVQSPEVTGSITRRMADITLKVNPTVTASSDNAYATAYLQAHQMSWPSYRYAYLLWFVFIALAGIYALAHHLRLSGGTIGAGFKKWAMKRKPLGRKKKAGGSRGIALPSNGSMISIGIIVAISCVLALIGSDYINPNSSTFNFSDSFNSKKKRAIIGYTINKSFWTLGSRFGFISFALIPLVVLLALKSPPIAIFSWKFFTNLYSDKLALFHKSTAWLVYIFTTVHVVLWTIQLFRDHQNGKAVWFLIWNSYRFIFGCVAYGAMTAVMVLSLKPIRKNSYEFFYWAHVVTVLLTIVCSAIHHPILWFWMAGALALWGLERGFRFMRLAKINGMFGKKKRNNYDSLAGKPYQDTTQSYGMQELKRGNEYDPPYTDKTLPRPPPTQRDSEYESNDFGKAPNQGYYDEGSLQPLGSYESRYDQPPPHQRTDSSASMMPIPRNGPAANISLPRSASAASMGGPSSDPRLSLVPVAIPIGYAQAQLLPSRTVRLTINVSRPFKWSPGQSVLLYLPELSRLQSHPFTITNNDPHEIVLLVKARKGLTRQLFDLVRAKSLASVGINDARDKRVSLQSMRTTEKPGLQVPPIFIKAWVDGPMGSSGRVKWTNYSTVLLICGGSGISFGAAICDYVCKKMSQGIGKTQRVRLCWVVREFAEIAWIASQLRRCQNLIPKERFEISIFVTKSHKTGFKSKFNGGGDELALPRPGFVGGPNNNNQRRGSTDSITSQMSVDSDLDNSLEYYDGQTTTDGHFISNASTSNYTDIIDLTNYEDEEDVNDPIENNLSENLQKQGKINRAKSRKAAKKLNNQKRLSTGMSNLPGSPLYPPNRQQQGHQHQSSQSSSLAYEQPQPLQNSAYGGYDEYQQRYSTSSYDDLQPPRAISGYEGGPGGNPYQQQNPYQSQPQHPQSAPMMASNTTASGSDSNQNRYLSDYDRRQSFRSLADSTYNQYNPFNGPGGNNYSMGGGIGPSPSPSIMNFDYDNQSIAGDSVRDILSRTSRTQSMVLLGNDPDELEGESNYINDYDYEQRRDGPQNRSNDRTGGGEYNDNYNSGPDQQQYGGPIHTSGLQSGGKGGKRKSNLDRAKINKDGGLWIDESDYAALEILTDLATVKGKPKLESMIKEEIDLKLGNMMVATCGPIALNTVIRNLVSKHISPSKLRRGDKSGQIDFYSEDYES</sequence>
<accession>A0AAX4K287</accession>
<evidence type="ECO:0000256" key="1">
    <source>
        <dbReference type="ARBA" id="ARBA00004651"/>
    </source>
</evidence>
<comment type="subcellular location">
    <subcellularLocation>
        <location evidence="1">Cell membrane</location>
        <topology evidence="1">Multi-pass membrane protein</topology>
    </subcellularLocation>
</comment>
<feature type="transmembrane region" description="Helical" evidence="15">
    <location>
        <begin position="131"/>
        <end position="155"/>
    </location>
</feature>
<dbReference type="AlphaFoldDB" id="A0AAX4K287"/>
<feature type="compositionally biased region" description="Basic and acidic residues" evidence="14">
    <location>
        <begin position="1046"/>
        <end position="1059"/>
    </location>
</feature>
<evidence type="ECO:0000256" key="5">
    <source>
        <dbReference type="ARBA" id="ARBA00022475"/>
    </source>
</evidence>
<dbReference type="GO" id="GO:0005886">
    <property type="term" value="C:plasma membrane"/>
    <property type="evidence" value="ECO:0007669"/>
    <property type="project" value="UniProtKB-SubCell"/>
</dbReference>
<keyword evidence="4" id="KW-0813">Transport</keyword>
<dbReference type="GO" id="GO:0052851">
    <property type="term" value="F:ferric-chelate reductase (NADPH) activity"/>
    <property type="evidence" value="ECO:0007669"/>
    <property type="project" value="UniProtKB-EC"/>
</dbReference>
<evidence type="ECO:0000256" key="10">
    <source>
        <dbReference type="ARBA" id="ARBA00023065"/>
    </source>
</evidence>
<evidence type="ECO:0000256" key="13">
    <source>
        <dbReference type="ARBA" id="ARBA00048483"/>
    </source>
</evidence>
<keyword evidence="11 15" id="KW-0472">Membrane</keyword>
<dbReference type="EC" id="1.16.1.9" evidence="3"/>
<feature type="domain" description="FAD-binding FR-type" evidence="16">
    <location>
        <begin position="487"/>
        <end position="626"/>
    </location>
</feature>
<dbReference type="InterPro" id="IPR017938">
    <property type="entry name" value="Riboflavin_synthase-like_b-brl"/>
</dbReference>
<feature type="compositionally biased region" description="Gly residues" evidence="14">
    <location>
        <begin position="976"/>
        <end position="989"/>
    </location>
</feature>
<dbReference type="SFLD" id="SFLDS00052">
    <property type="entry name" value="Ferric_Reductase_Domain"/>
    <property type="match status" value="2"/>
</dbReference>
<feature type="compositionally biased region" description="Polar residues" evidence="14">
    <location>
        <begin position="935"/>
        <end position="950"/>
    </location>
</feature>
<evidence type="ECO:0000256" key="8">
    <source>
        <dbReference type="ARBA" id="ARBA00022989"/>
    </source>
</evidence>
<feature type="region of interest" description="Disordered" evidence="14">
    <location>
        <begin position="813"/>
        <end position="950"/>
    </location>
</feature>
<evidence type="ECO:0000256" key="12">
    <source>
        <dbReference type="ARBA" id="ARBA00023180"/>
    </source>
</evidence>
<keyword evidence="9" id="KW-0560">Oxidoreductase</keyword>
<dbReference type="InterPro" id="IPR013121">
    <property type="entry name" value="Fe_red_NAD-bd_6"/>
</dbReference>
<evidence type="ECO:0000256" key="14">
    <source>
        <dbReference type="SAM" id="MobiDB-lite"/>
    </source>
</evidence>
<feature type="transmembrane region" description="Helical" evidence="15">
    <location>
        <begin position="77"/>
        <end position="95"/>
    </location>
</feature>
<feature type="compositionally biased region" description="Low complexity" evidence="14">
    <location>
        <begin position="913"/>
        <end position="930"/>
    </location>
</feature>
<keyword evidence="8 15" id="KW-1133">Transmembrane helix</keyword>
<dbReference type="PANTHER" id="PTHR32361">
    <property type="entry name" value="FERRIC/CUPRIC REDUCTASE TRANSMEMBRANE COMPONENT"/>
    <property type="match status" value="1"/>
</dbReference>
<feature type="region of interest" description="Disordered" evidence="14">
    <location>
        <begin position="371"/>
        <end position="488"/>
    </location>
</feature>
<evidence type="ECO:0000313" key="17">
    <source>
        <dbReference type="EMBL" id="WWC91876.1"/>
    </source>
</evidence>
<feature type="region of interest" description="Disordered" evidence="14">
    <location>
        <begin position="1043"/>
        <end position="1102"/>
    </location>
</feature>
<dbReference type="PANTHER" id="PTHR32361:SF9">
    <property type="entry name" value="FERRIC REDUCTASE TRANSMEMBRANE COMPONENT 3-RELATED"/>
    <property type="match status" value="1"/>
</dbReference>
<evidence type="ECO:0000259" key="16">
    <source>
        <dbReference type="PROSITE" id="PS51384"/>
    </source>
</evidence>
<feature type="region of interest" description="Disordered" evidence="14">
    <location>
        <begin position="726"/>
        <end position="751"/>
    </location>
</feature>
<dbReference type="InterPro" id="IPR013130">
    <property type="entry name" value="Fe3_Rdtase_TM_dom"/>
</dbReference>
<dbReference type="Proteomes" id="UP001355207">
    <property type="component" value="Chromosome 9"/>
</dbReference>
<dbReference type="GeneID" id="91097494"/>
<dbReference type="Pfam" id="PF08030">
    <property type="entry name" value="NAD_binding_6"/>
    <property type="match status" value="1"/>
</dbReference>
<dbReference type="RefSeq" id="XP_066078638.1">
    <property type="nucleotide sequence ID" value="XM_066222541.1"/>
</dbReference>
<dbReference type="InterPro" id="IPR039261">
    <property type="entry name" value="FNR_nucleotide-bd"/>
</dbReference>
<dbReference type="Gene3D" id="3.40.50.80">
    <property type="entry name" value="Nucleotide-binding domain of ferredoxin-NADP reductase (FNR) module"/>
    <property type="match status" value="1"/>
</dbReference>
<dbReference type="InterPro" id="IPR013112">
    <property type="entry name" value="FAD-bd_8"/>
</dbReference>
<evidence type="ECO:0000256" key="15">
    <source>
        <dbReference type="SAM" id="Phobius"/>
    </source>
</evidence>
<reference evidence="17 18" key="1">
    <citation type="submission" date="2024-01" db="EMBL/GenBank/DDBJ databases">
        <title>Comparative genomics of Cryptococcus and Kwoniella reveals pathogenesis evolution and contrasting modes of karyotype evolution via chromosome fusion or intercentromeric recombination.</title>
        <authorList>
            <person name="Coelho M.A."/>
            <person name="David-Palma M."/>
            <person name="Shea T."/>
            <person name="Bowers K."/>
            <person name="McGinley-Smith S."/>
            <person name="Mohammad A.W."/>
            <person name="Gnirke A."/>
            <person name="Yurkov A.M."/>
            <person name="Nowrousian M."/>
            <person name="Sun S."/>
            <person name="Cuomo C.A."/>
            <person name="Heitman J."/>
        </authorList>
    </citation>
    <scope>NUCLEOTIDE SEQUENCE [LARGE SCALE GENOMIC DNA]</scope>
    <source>
        <strain evidence="17 18">CBS 6074</strain>
    </source>
</reference>
<dbReference type="InterPro" id="IPR017927">
    <property type="entry name" value="FAD-bd_FR_type"/>
</dbReference>
<feature type="transmembrane region" description="Helical" evidence="15">
    <location>
        <begin position="308"/>
        <end position="327"/>
    </location>
</feature>
<feature type="compositionally biased region" description="Polar residues" evidence="14">
    <location>
        <begin position="1068"/>
        <end position="1079"/>
    </location>
</feature>
<comment type="similarity">
    <text evidence="2">Belongs to the ferric reductase (FRE) family.</text>
</comment>
<gene>
    <name evidence="17" type="ORF">L201_006825</name>
</gene>
<dbReference type="GO" id="GO:0006826">
    <property type="term" value="P:iron ion transport"/>
    <property type="evidence" value="ECO:0007669"/>
    <property type="project" value="TreeGrafter"/>
</dbReference>
<keyword evidence="10" id="KW-0406">Ion transport</keyword>
<evidence type="ECO:0000256" key="11">
    <source>
        <dbReference type="ARBA" id="ARBA00023136"/>
    </source>
</evidence>
<evidence type="ECO:0000256" key="9">
    <source>
        <dbReference type="ARBA" id="ARBA00023002"/>
    </source>
</evidence>
<feature type="compositionally biased region" description="Polar residues" evidence="14">
    <location>
        <begin position="831"/>
        <end position="842"/>
    </location>
</feature>
<feature type="compositionally biased region" description="Polar residues" evidence="14">
    <location>
        <begin position="734"/>
        <end position="751"/>
    </location>
</feature>
<evidence type="ECO:0000256" key="7">
    <source>
        <dbReference type="ARBA" id="ARBA00022982"/>
    </source>
</evidence>
<dbReference type="InterPro" id="IPR051410">
    <property type="entry name" value="Ferric/Cupric_Reductase"/>
</dbReference>
<dbReference type="GO" id="GO:0006879">
    <property type="term" value="P:intracellular iron ion homeostasis"/>
    <property type="evidence" value="ECO:0007669"/>
    <property type="project" value="TreeGrafter"/>
</dbReference>
<dbReference type="GO" id="GO:0015677">
    <property type="term" value="P:copper ion import"/>
    <property type="evidence" value="ECO:0007669"/>
    <property type="project" value="TreeGrafter"/>
</dbReference>
<feature type="compositionally biased region" description="Basic residues" evidence="14">
    <location>
        <begin position="815"/>
        <end position="830"/>
    </location>
</feature>
<dbReference type="CDD" id="cd06186">
    <property type="entry name" value="NOX_Duox_like_FAD_NADP"/>
    <property type="match status" value="1"/>
</dbReference>
<keyword evidence="18" id="KW-1185">Reference proteome</keyword>
<organism evidence="17 18">
    <name type="scientific">Kwoniella dendrophila CBS 6074</name>
    <dbReference type="NCBI Taxonomy" id="1295534"/>
    <lineage>
        <taxon>Eukaryota</taxon>
        <taxon>Fungi</taxon>
        <taxon>Dikarya</taxon>
        <taxon>Basidiomycota</taxon>
        <taxon>Agaricomycotina</taxon>
        <taxon>Tremellomycetes</taxon>
        <taxon>Tremellales</taxon>
        <taxon>Cryptococcaceae</taxon>
        <taxon>Kwoniella</taxon>
    </lineage>
</organism>
<evidence type="ECO:0000256" key="3">
    <source>
        <dbReference type="ARBA" id="ARBA00012668"/>
    </source>
</evidence>
<feature type="transmembrane region" description="Helical" evidence="15">
    <location>
        <begin position="234"/>
        <end position="258"/>
    </location>
</feature>
<dbReference type="Pfam" id="PF08022">
    <property type="entry name" value="FAD_binding_8"/>
    <property type="match status" value="1"/>
</dbReference>
<feature type="transmembrane region" description="Helical" evidence="15">
    <location>
        <begin position="278"/>
        <end position="296"/>
    </location>
</feature>